<feature type="domain" description="NAD(P)-binding" evidence="1">
    <location>
        <begin position="16"/>
        <end position="187"/>
    </location>
</feature>
<dbReference type="AlphaFoldDB" id="A0A7H9EHM6"/>
<dbReference type="RefSeq" id="WP_027826191.1">
    <property type="nucleotide sequence ID" value="NZ_CALVCX010000019.1"/>
</dbReference>
<name>A0A7H9EHM6_9LACO</name>
<organism evidence="2 3">
    <name type="scientific">Ligilactobacillus saerimneri</name>
    <dbReference type="NCBI Taxonomy" id="228229"/>
    <lineage>
        <taxon>Bacteria</taxon>
        <taxon>Bacillati</taxon>
        <taxon>Bacillota</taxon>
        <taxon>Bacilli</taxon>
        <taxon>Lactobacillales</taxon>
        <taxon>Lactobacillaceae</taxon>
        <taxon>Ligilactobacillus</taxon>
    </lineage>
</organism>
<evidence type="ECO:0000313" key="2">
    <source>
        <dbReference type="EMBL" id="QLL77198.1"/>
    </source>
</evidence>
<dbReference type="InterPro" id="IPR036291">
    <property type="entry name" value="NAD(P)-bd_dom_sf"/>
</dbReference>
<proteinExistence type="predicted"/>
<dbReference type="EMBL" id="CP047418">
    <property type="protein sequence ID" value="QLL77198.1"/>
    <property type="molecule type" value="Genomic_DNA"/>
</dbReference>
<dbReference type="InterPro" id="IPR016040">
    <property type="entry name" value="NAD(P)-bd_dom"/>
</dbReference>
<accession>A0A7H9EHM6</accession>
<evidence type="ECO:0000259" key="1">
    <source>
        <dbReference type="Pfam" id="PF13460"/>
    </source>
</evidence>
<protein>
    <submittedName>
        <fullName evidence="2">NAD(P)H-binding protein</fullName>
    </submittedName>
</protein>
<dbReference type="KEGG" id="lsw:GTO87_00245"/>
<sequence length="216" mass="24319">MVKVLILDTTKKLPAAVLDEFLEESFDDLVMYGENLDAIRVTAPEREEKITGRLDDEDQLVQAMTGVDYVFLDTSDASILNHVLHAIKQAQGPKLIYASAVGIYDEVPGKFGEWLKEHRGEEFLNQMKQLTDTVEQSGVTYTILRLPPTYTNSMNDNYQARTRNQQFMFTQVSREAVGRAITQIVRDQRGEYDNLNIALGEPGSEGDAPIFDPSRA</sequence>
<dbReference type="Pfam" id="PF13460">
    <property type="entry name" value="NAD_binding_10"/>
    <property type="match status" value="1"/>
</dbReference>
<evidence type="ECO:0000313" key="3">
    <source>
        <dbReference type="Proteomes" id="UP000510886"/>
    </source>
</evidence>
<dbReference type="SUPFAM" id="SSF51735">
    <property type="entry name" value="NAD(P)-binding Rossmann-fold domains"/>
    <property type="match status" value="1"/>
</dbReference>
<dbReference type="Gene3D" id="3.40.50.720">
    <property type="entry name" value="NAD(P)-binding Rossmann-like Domain"/>
    <property type="match status" value="1"/>
</dbReference>
<gene>
    <name evidence="2" type="ORF">GTO87_00245</name>
</gene>
<dbReference type="Proteomes" id="UP000510886">
    <property type="component" value="Chromosome"/>
</dbReference>
<reference evidence="2 3" key="1">
    <citation type="submission" date="2020-01" db="EMBL/GenBank/DDBJ databases">
        <title>Complete and circular genome sequences of six lactobacillus isolates from horses.</title>
        <authorList>
            <person name="Hassan H.M."/>
        </authorList>
    </citation>
    <scope>NUCLEOTIDE SEQUENCE [LARGE SCALE GENOMIC DNA]</scope>
    <source>
        <strain evidence="2 3">1A</strain>
    </source>
</reference>